<dbReference type="EMBL" id="JXKG01000002">
    <property type="protein sequence ID" value="OJG16381.1"/>
    <property type="molecule type" value="Genomic_DNA"/>
</dbReference>
<evidence type="ECO:0000256" key="5">
    <source>
        <dbReference type="ARBA" id="ARBA00023277"/>
    </source>
</evidence>
<evidence type="ECO:0000256" key="6">
    <source>
        <dbReference type="ARBA" id="ARBA00023295"/>
    </source>
</evidence>
<evidence type="ECO:0000313" key="11">
    <source>
        <dbReference type="Proteomes" id="UP000182835"/>
    </source>
</evidence>
<dbReference type="CDD" id="cd11318">
    <property type="entry name" value="AmyAc_bac_fung_AmyA"/>
    <property type="match status" value="1"/>
</dbReference>
<dbReference type="PANTHER" id="PTHR43447">
    <property type="entry name" value="ALPHA-AMYLASE"/>
    <property type="match status" value="1"/>
</dbReference>
<feature type="active site" description="Nucleophile" evidence="7">
    <location>
        <position position="260"/>
    </location>
</feature>
<feature type="binding site" evidence="8">
    <location>
        <position position="234"/>
    </location>
    <ligand>
        <name>Ca(2+)</name>
        <dbReference type="ChEBI" id="CHEBI:29108"/>
        <label>1</label>
    </ligand>
</feature>
<dbReference type="GO" id="GO:0004553">
    <property type="term" value="F:hydrolase activity, hydrolyzing O-glycosyl compounds"/>
    <property type="evidence" value="ECO:0007669"/>
    <property type="project" value="InterPro"/>
</dbReference>
<gene>
    <name evidence="10" type="ORF">RU96_GL001123</name>
</gene>
<feature type="active site" description="Nucleophile" evidence="7">
    <location>
        <position position="230"/>
    </location>
</feature>
<dbReference type="Proteomes" id="UP000182835">
    <property type="component" value="Unassembled WGS sequence"/>
</dbReference>
<feature type="binding site" evidence="8">
    <location>
        <position position="193"/>
    </location>
    <ligand>
        <name>Ca(2+)</name>
        <dbReference type="ChEBI" id="CHEBI:29108"/>
        <label>1</label>
    </ligand>
</feature>
<dbReference type="PIRSF" id="PIRSF001021">
    <property type="entry name" value="Alph-amls_thrmst"/>
    <property type="match status" value="1"/>
</dbReference>
<reference evidence="10 11" key="1">
    <citation type="submission" date="2014-12" db="EMBL/GenBank/DDBJ databases">
        <title>Draft genome sequences of 29 type strains of Enterococci.</title>
        <authorList>
            <person name="Zhong Z."/>
            <person name="Sun Z."/>
            <person name="Liu W."/>
            <person name="Zhang W."/>
            <person name="Zhang H."/>
        </authorList>
    </citation>
    <scope>NUCLEOTIDE SEQUENCE [LARGE SCALE GENOMIC DNA]</scope>
    <source>
        <strain evidence="10 11">DSM 21207</strain>
    </source>
</reference>
<evidence type="ECO:0000256" key="7">
    <source>
        <dbReference type="PIRSR" id="PIRSR001021-1"/>
    </source>
</evidence>
<dbReference type="Pfam" id="PF09154">
    <property type="entry name" value="Alpha-amy_C_pro"/>
    <property type="match status" value="1"/>
</dbReference>
<dbReference type="InterPro" id="IPR013780">
    <property type="entry name" value="Glyco_hydro_b"/>
</dbReference>
<dbReference type="AlphaFoldDB" id="A0A1L8R9C8"/>
<protein>
    <recommendedName>
        <fullName evidence="9">Glycosyl hydrolase family 13 catalytic domain-containing protein</fullName>
    </recommendedName>
</protein>
<keyword evidence="8" id="KW-0106">Calcium</keyword>
<dbReference type="GO" id="GO:0005975">
    <property type="term" value="P:carbohydrate metabolic process"/>
    <property type="evidence" value="ECO:0007669"/>
    <property type="project" value="InterPro"/>
</dbReference>
<dbReference type="NCBIfam" id="NF006969">
    <property type="entry name" value="PRK09441.1-2"/>
    <property type="match status" value="1"/>
</dbReference>
<organism evidence="10 11">
    <name type="scientific">Enterococcus canintestini</name>
    <dbReference type="NCBI Taxonomy" id="317010"/>
    <lineage>
        <taxon>Bacteria</taxon>
        <taxon>Bacillati</taxon>
        <taxon>Bacillota</taxon>
        <taxon>Bacilli</taxon>
        <taxon>Lactobacillales</taxon>
        <taxon>Enterococcaceae</taxon>
        <taxon>Enterococcus</taxon>
    </lineage>
</organism>
<dbReference type="GO" id="GO:0005509">
    <property type="term" value="F:calcium ion binding"/>
    <property type="evidence" value="ECO:0007669"/>
    <property type="project" value="InterPro"/>
</dbReference>
<dbReference type="NCBIfam" id="NF006968">
    <property type="entry name" value="PRK09441.1-1"/>
    <property type="match status" value="1"/>
</dbReference>
<evidence type="ECO:0000259" key="9">
    <source>
        <dbReference type="SMART" id="SM00642"/>
    </source>
</evidence>
<dbReference type="STRING" id="317010.RU96_GL001123"/>
<dbReference type="OrthoDB" id="9805159at2"/>
<evidence type="ECO:0000256" key="1">
    <source>
        <dbReference type="ARBA" id="ARBA00001913"/>
    </source>
</evidence>
<dbReference type="SUPFAM" id="SSF51445">
    <property type="entry name" value="(Trans)glycosidases"/>
    <property type="match status" value="1"/>
</dbReference>
<dbReference type="InterPro" id="IPR017853">
    <property type="entry name" value="GH"/>
</dbReference>
<proteinExistence type="inferred from homology"/>
<dbReference type="InterPro" id="IPR006047">
    <property type="entry name" value="GH13_cat_dom"/>
</dbReference>
<comment type="similarity">
    <text evidence="2">Belongs to the glycosyl hydrolase 13 family.</text>
</comment>
<evidence type="ECO:0000313" key="10">
    <source>
        <dbReference type="EMBL" id="OJG16381.1"/>
    </source>
</evidence>
<keyword evidence="4" id="KW-0378">Hydrolase</keyword>
<dbReference type="Pfam" id="PF00128">
    <property type="entry name" value="Alpha-amylase"/>
    <property type="match status" value="1"/>
</dbReference>
<evidence type="ECO:0000256" key="2">
    <source>
        <dbReference type="ARBA" id="ARBA00008061"/>
    </source>
</evidence>
<dbReference type="SMART" id="SM00642">
    <property type="entry name" value="Aamy"/>
    <property type="match status" value="1"/>
</dbReference>
<evidence type="ECO:0000256" key="4">
    <source>
        <dbReference type="ARBA" id="ARBA00022801"/>
    </source>
</evidence>
<dbReference type="SUPFAM" id="SSF51011">
    <property type="entry name" value="Glycosyl hydrolase domain"/>
    <property type="match status" value="1"/>
</dbReference>
<dbReference type="RefSeq" id="WP_071863951.1">
    <property type="nucleotide sequence ID" value="NZ_JBHLVQ010000010.1"/>
</dbReference>
<name>A0A1L8R9C8_9ENTE</name>
<keyword evidence="5" id="KW-0119">Carbohydrate metabolism</keyword>
<dbReference type="Gene3D" id="2.60.40.1180">
    <property type="entry name" value="Golgi alpha-mannosidase II"/>
    <property type="match status" value="1"/>
</dbReference>
<evidence type="ECO:0000256" key="8">
    <source>
        <dbReference type="PIRSR" id="PIRSR001021-2"/>
    </source>
</evidence>
<keyword evidence="3 8" id="KW-0479">Metal-binding</keyword>
<feature type="binding site" evidence="8">
    <location>
        <position position="299"/>
    </location>
    <ligand>
        <name>Ca(2+)</name>
        <dbReference type="ChEBI" id="CHEBI:29108"/>
        <label>3</label>
    </ligand>
</feature>
<feature type="binding site" evidence="8">
    <location>
        <position position="103"/>
    </location>
    <ligand>
        <name>Ca(2+)</name>
        <dbReference type="ChEBI" id="CHEBI:29108"/>
        <label>1</label>
    </ligand>
</feature>
<dbReference type="InterPro" id="IPR015237">
    <property type="entry name" value="Alpha-amylase_C_pro"/>
</dbReference>
<dbReference type="Gene3D" id="3.20.20.80">
    <property type="entry name" value="Glycosidases"/>
    <property type="match status" value="1"/>
</dbReference>
<comment type="cofactor">
    <cofactor evidence="1">
        <name>Ca(2+)</name>
        <dbReference type="ChEBI" id="CHEBI:29108"/>
    </cofactor>
</comment>
<keyword evidence="6" id="KW-0326">Glycosidase</keyword>
<comment type="caution">
    <text evidence="10">The sequence shown here is derived from an EMBL/GenBank/DDBJ whole genome shotgun (WGS) entry which is preliminary data.</text>
</comment>
<feature type="binding site" evidence="8">
    <location>
        <position position="201"/>
    </location>
    <ligand>
        <name>Ca(2+)</name>
        <dbReference type="ChEBI" id="CHEBI:29108"/>
        <label>2</label>
    </ligand>
</feature>
<dbReference type="InterPro" id="IPR013776">
    <property type="entry name" value="A-amylase_thermo"/>
</dbReference>
<sequence>MKRTLLQAFQWELEANSNHWNLLGEEIDYFKELGINALWLPPAAKGSAGVNDVGYGTYDLYDLGEFDQKDTVPTKYGTKAEYINAIKKLQKNQIEVYADIVFNHFMGADETEQVSAVKYSWDNRNQQISDEEEIEAWTRFTFPGRQGKYNDYVWTWRNFSGVDYDAHNKDHAIFNLADKGWVSDVDSENGNFDYLMGCNLDMTYEETVQQLDRWGKWFLAETDVDGFRLDAVKHIQFDFFVDWLLRRRKEKGAPLFVVGEYWTDELDKLENYIDSSGNLIYLFDVPLHFNLYQASRSNGDFDLREIFTGTLVESRPDYAVTFVDNHDTQKGQSLESWIDGWFKVHAYALILLRKIGTPTVFWGDLYGIPTQNIGAVGKSLEYLLKIRRHLAYGNEVDYFDDPNCIGWVHTGEFEKELSGFAVVLTNADANQKEMTISAIHAGKTFVDVLQNNETKVVLDENGRGVFPVNGGQISVYVNEDVAELIWKQ</sequence>
<evidence type="ECO:0000256" key="3">
    <source>
        <dbReference type="ARBA" id="ARBA00022723"/>
    </source>
</evidence>
<feature type="domain" description="Glycosyl hydrolase family 13 catalytic" evidence="9">
    <location>
        <begin position="3"/>
        <end position="387"/>
    </location>
</feature>
<accession>A0A1L8R9C8</accession>
<dbReference type="Gene3D" id="2.40.30.140">
    <property type="match status" value="1"/>
</dbReference>